<evidence type="ECO:0008006" key="3">
    <source>
        <dbReference type="Google" id="ProtNLM"/>
    </source>
</evidence>
<organism evidence="2">
    <name type="scientific">Thermogemmatispora argillosa</name>
    <dbReference type="NCBI Taxonomy" id="2045280"/>
    <lineage>
        <taxon>Bacteria</taxon>
        <taxon>Bacillati</taxon>
        <taxon>Chloroflexota</taxon>
        <taxon>Ktedonobacteria</taxon>
        <taxon>Thermogemmatisporales</taxon>
        <taxon>Thermogemmatisporaceae</taxon>
        <taxon>Thermogemmatispora</taxon>
    </lineage>
</organism>
<reference evidence="2" key="1">
    <citation type="submission" date="2018-12" db="EMBL/GenBank/DDBJ databases">
        <title>Novel natural products biosynthetic potential of the class Ktedonobacteria.</title>
        <authorList>
            <person name="Zheng Y."/>
            <person name="Saitou A."/>
            <person name="Wang C.M."/>
            <person name="Toyoda A."/>
            <person name="Minakuchi Y."/>
            <person name="Sekiguchi Y."/>
            <person name="Ueda K."/>
            <person name="Takano H."/>
            <person name="Sakai Y."/>
            <person name="Yokota A."/>
            <person name="Yabe S."/>
        </authorList>
    </citation>
    <scope>NUCLEOTIDE SEQUENCE</scope>
    <source>
        <strain evidence="2">A3-2</strain>
    </source>
</reference>
<sequence>MGMPKPSTIQPQHGTRPLGRIEVLPHAIHTIAARAVSESYGVVGIAAPRLRNGEAILLPPERSGEGIQVRIVNGRLIIEVYVVLEYGLRMSEIAHNIMSSVKFSVEKMLGVPVQQVNVNIQGLEHSPTTRREH</sequence>
<dbReference type="PANTHER" id="PTHR34297">
    <property type="entry name" value="HYPOTHETICAL CYTOSOLIC PROTEIN-RELATED"/>
    <property type="match status" value="1"/>
</dbReference>
<dbReference type="AlphaFoldDB" id="A0A455T4Z9"/>
<name>A0A455T4Z9_9CHLR</name>
<dbReference type="InterPro" id="IPR005531">
    <property type="entry name" value="Asp23"/>
</dbReference>
<proteinExistence type="inferred from homology"/>
<accession>A0A455T4Z9</accession>
<protein>
    <recommendedName>
        <fullName evidence="3">Asp23/Gls24 family envelope stress response protein</fullName>
    </recommendedName>
</protein>
<evidence type="ECO:0000256" key="1">
    <source>
        <dbReference type="ARBA" id="ARBA00005721"/>
    </source>
</evidence>
<evidence type="ECO:0000313" key="2">
    <source>
        <dbReference type="EMBL" id="BBH94439.1"/>
    </source>
</evidence>
<dbReference type="EMBL" id="AP019377">
    <property type="protein sequence ID" value="BBH94439.1"/>
    <property type="molecule type" value="Genomic_DNA"/>
</dbReference>
<comment type="similarity">
    <text evidence="1">Belongs to the asp23 family.</text>
</comment>
<gene>
    <name evidence="2" type="ORF">KTA_26380</name>
</gene>
<dbReference type="Pfam" id="PF03780">
    <property type="entry name" value="Asp23"/>
    <property type="match status" value="1"/>
</dbReference>
<dbReference type="PANTHER" id="PTHR34297:SF2">
    <property type="entry name" value="ASP23_GLS24 FAMILY ENVELOPE STRESS RESPONSE PROTEIN"/>
    <property type="match status" value="1"/>
</dbReference>